<proteinExistence type="inferred from homology"/>
<sequence length="248" mass="27621">MNVLRTASRAIPRRCLATAAGASQKPHVGILLKRDPVILRQLTEFEHAYYAYRDSIEQGESRPFNPEFYFKKGSTAEQRWLAAQESATEKTPSGKMRIVQPRDEEVGSLNAANRATEADAKKDMKSLDRALDRTLYLVVKRAAGPVKGTWQLPSGALEADEVLHDGATRHLHEEVGSALETWVVGKTPVGHLVSGNDKIFYMKAHILSGKIQPNGKLASDYAWATKQELKEYLKPEQYATVSKMMAEL</sequence>
<keyword evidence="3" id="KW-0809">Transit peptide</keyword>
<evidence type="ECO:0000256" key="6">
    <source>
        <dbReference type="ARBA" id="ARBA00023274"/>
    </source>
</evidence>
<dbReference type="InterPro" id="IPR040008">
    <property type="entry name" value="Ribosomal_mL46"/>
</dbReference>
<dbReference type="Pfam" id="PF00293">
    <property type="entry name" value="NUDIX"/>
    <property type="match status" value="1"/>
</dbReference>
<dbReference type="AlphaFoldDB" id="A0A507EGT3"/>
<dbReference type="PANTHER" id="PTHR13124:SF12">
    <property type="entry name" value="LARGE RIBOSOMAL SUBUNIT PROTEIN ML46"/>
    <property type="match status" value="1"/>
</dbReference>
<comment type="similarity">
    <text evidence="2">Belongs to the mitochondrion-specific ribosomal protein mL46 family.</text>
</comment>
<evidence type="ECO:0000259" key="8">
    <source>
        <dbReference type="PROSITE" id="PS51462"/>
    </source>
</evidence>
<dbReference type="SUPFAM" id="SSF55811">
    <property type="entry name" value="Nudix"/>
    <property type="match status" value="1"/>
</dbReference>
<dbReference type="STRING" id="109895.A0A507EGT3"/>
<evidence type="ECO:0000256" key="5">
    <source>
        <dbReference type="ARBA" id="ARBA00023128"/>
    </source>
</evidence>
<dbReference type="Pfam" id="PF11788">
    <property type="entry name" value="MRP-L46"/>
    <property type="match status" value="1"/>
</dbReference>
<protein>
    <recommendedName>
        <fullName evidence="7">Large ribosomal subunit protein mL46</fullName>
    </recommendedName>
</protein>
<comment type="subcellular location">
    <subcellularLocation>
        <location evidence="1">Mitochondrion</location>
    </subcellularLocation>
</comment>
<dbReference type="InterPro" id="IPR015797">
    <property type="entry name" value="NUDIX_hydrolase-like_dom_sf"/>
</dbReference>
<accession>A0A507EGT3</accession>
<dbReference type="EMBL" id="QEAQ01000001">
    <property type="protein sequence ID" value="TPX62982.1"/>
    <property type="molecule type" value="Genomic_DNA"/>
</dbReference>
<gene>
    <name evidence="9" type="ORF">PhCBS80983_g00133</name>
</gene>
<dbReference type="InterPro" id="IPR000086">
    <property type="entry name" value="NUDIX_hydrolase_dom"/>
</dbReference>
<dbReference type="GO" id="GO:0005762">
    <property type="term" value="C:mitochondrial large ribosomal subunit"/>
    <property type="evidence" value="ECO:0007669"/>
    <property type="project" value="TreeGrafter"/>
</dbReference>
<dbReference type="Proteomes" id="UP000318582">
    <property type="component" value="Unassembled WGS sequence"/>
</dbReference>
<evidence type="ECO:0000313" key="10">
    <source>
        <dbReference type="Proteomes" id="UP000318582"/>
    </source>
</evidence>
<feature type="domain" description="Nudix hydrolase" evidence="8">
    <location>
        <begin position="101"/>
        <end position="246"/>
    </location>
</feature>
<dbReference type="CDD" id="cd04661">
    <property type="entry name" value="NUDIX_MRP_L46"/>
    <property type="match status" value="1"/>
</dbReference>
<reference evidence="9 10" key="1">
    <citation type="journal article" date="2019" name="Sci. Rep.">
        <title>Comparative genomics of chytrid fungi reveal insights into the obligate biotrophic and pathogenic lifestyle of Synchytrium endobioticum.</title>
        <authorList>
            <person name="van de Vossenberg B.T.L.H."/>
            <person name="Warris S."/>
            <person name="Nguyen H.D.T."/>
            <person name="van Gent-Pelzer M.P.E."/>
            <person name="Joly D.L."/>
            <person name="van de Geest H.C."/>
            <person name="Bonants P.J.M."/>
            <person name="Smith D.S."/>
            <person name="Levesque C.A."/>
            <person name="van der Lee T.A.J."/>
        </authorList>
    </citation>
    <scope>NUCLEOTIDE SEQUENCE [LARGE SCALE GENOMIC DNA]</scope>
    <source>
        <strain evidence="9 10">CBS 809.83</strain>
    </source>
</reference>
<evidence type="ECO:0000256" key="3">
    <source>
        <dbReference type="ARBA" id="ARBA00022946"/>
    </source>
</evidence>
<evidence type="ECO:0000313" key="9">
    <source>
        <dbReference type="EMBL" id="TPX62982.1"/>
    </source>
</evidence>
<evidence type="ECO:0000256" key="4">
    <source>
        <dbReference type="ARBA" id="ARBA00022980"/>
    </source>
</evidence>
<keyword evidence="5" id="KW-0496">Mitochondrion</keyword>
<dbReference type="InterPro" id="IPR021757">
    <property type="entry name" value="Ribosomal_mL46_N"/>
</dbReference>
<evidence type="ECO:0000256" key="2">
    <source>
        <dbReference type="ARBA" id="ARBA00009070"/>
    </source>
</evidence>
<organism evidence="9 10">
    <name type="scientific">Powellomyces hirtus</name>
    <dbReference type="NCBI Taxonomy" id="109895"/>
    <lineage>
        <taxon>Eukaryota</taxon>
        <taxon>Fungi</taxon>
        <taxon>Fungi incertae sedis</taxon>
        <taxon>Chytridiomycota</taxon>
        <taxon>Chytridiomycota incertae sedis</taxon>
        <taxon>Chytridiomycetes</taxon>
        <taxon>Spizellomycetales</taxon>
        <taxon>Powellomycetaceae</taxon>
        <taxon>Powellomyces</taxon>
    </lineage>
</organism>
<comment type="caution">
    <text evidence="9">The sequence shown here is derived from an EMBL/GenBank/DDBJ whole genome shotgun (WGS) entry which is preliminary data.</text>
</comment>
<evidence type="ECO:0000256" key="1">
    <source>
        <dbReference type="ARBA" id="ARBA00004173"/>
    </source>
</evidence>
<keyword evidence="6" id="KW-0687">Ribonucleoprotein</keyword>
<name>A0A507EGT3_9FUNG</name>
<dbReference type="GO" id="GO:0003735">
    <property type="term" value="F:structural constituent of ribosome"/>
    <property type="evidence" value="ECO:0007669"/>
    <property type="project" value="InterPro"/>
</dbReference>
<dbReference type="PROSITE" id="PS51462">
    <property type="entry name" value="NUDIX"/>
    <property type="match status" value="1"/>
</dbReference>
<evidence type="ECO:0000256" key="7">
    <source>
        <dbReference type="ARBA" id="ARBA00035190"/>
    </source>
</evidence>
<dbReference type="PANTHER" id="PTHR13124">
    <property type="entry name" value="39S RIBOSOMAL PROTEIN L46, MITOCHONDRIAL PRECURSOR-RELATED"/>
    <property type="match status" value="1"/>
</dbReference>
<dbReference type="Gene3D" id="3.90.79.10">
    <property type="entry name" value="Nucleoside Triphosphate Pyrophosphohydrolase"/>
    <property type="match status" value="1"/>
</dbReference>
<dbReference type="InterPro" id="IPR033650">
    <property type="entry name" value="Ribosomal_mL46_NUDIX"/>
</dbReference>
<keyword evidence="10" id="KW-1185">Reference proteome</keyword>
<keyword evidence="4" id="KW-0689">Ribosomal protein</keyword>